<evidence type="ECO:0000313" key="8">
    <source>
        <dbReference type="Proteomes" id="UP000529795"/>
    </source>
</evidence>
<evidence type="ECO:0000256" key="4">
    <source>
        <dbReference type="ARBA" id="ARBA00023136"/>
    </source>
</evidence>
<feature type="transmembrane region" description="Helical" evidence="5">
    <location>
        <begin position="275"/>
        <end position="303"/>
    </location>
</feature>
<accession>A0A840FC15</accession>
<comment type="caution">
    <text evidence="7">The sequence shown here is derived from an EMBL/GenBank/DDBJ whole genome shotgun (WGS) entry which is preliminary data.</text>
</comment>
<dbReference type="EMBL" id="JACIEV010000005">
    <property type="protein sequence ID" value="MBB4154251.1"/>
    <property type="molecule type" value="Genomic_DNA"/>
</dbReference>
<sequence>MFSVMVSCVKVSLILGVAGWLLTGLLREPDRSWIRQRALWIMPAIYTGAMFAPSIWAIFGFAFLVVPLAAKRREDVAPFLPFAMLGIPAMSQEIRVGGSALLTVTSWHCVFVGALLALSVHRRSGPALRIGAGAAVPFVLLYIVTIITMIHGANATTSLRSLIETFMLYGIPFLIAAQGLQTRADIRRFATAFMIAIALQAVIGLYQSRAYWPIYENIFWSTGIPLPKALAFKVRGGMMRATGSYLESNSLAGLCAFGLILVLAIRNVFRSTIAFQIAVLVMLGGIYATVSRGGFVFAGLAWLGFEAYRGKYARVGIAVVGMAVLYGAATIGGRYIAGLAAFTGGSEDSQGTGEYRRQLFDRGIEEIMRSPVFGYDWATIKVVMGDLRQGEGIIDFVNGYILAGITGGVGAMLMLFMMFVIAAVQVFRVRNRLPDETTARIAAACFGVQVATVVTCFTSGFFGNAAVPFVMLLGVGAVLTSKSIQRGARPAAFTPIRAEPLPAA</sequence>
<feature type="domain" description="O-antigen ligase-related" evidence="6">
    <location>
        <begin position="277"/>
        <end position="414"/>
    </location>
</feature>
<feature type="transmembrane region" description="Helical" evidence="5">
    <location>
        <begin position="159"/>
        <end position="177"/>
    </location>
</feature>
<keyword evidence="3 5" id="KW-1133">Transmembrane helix</keyword>
<keyword evidence="4 5" id="KW-0472">Membrane</keyword>
<evidence type="ECO:0000256" key="2">
    <source>
        <dbReference type="ARBA" id="ARBA00022692"/>
    </source>
</evidence>
<dbReference type="RefSeq" id="WP_183984588.1">
    <property type="nucleotide sequence ID" value="NZ_JACIEV010000005.1"/>
</dbReference>
<evidence type="ECO:0000256" key="5">
    <source>
        <dbReference type="SAM" id="Phobius"/>
    </source>
</evidence>
<dbReference type="PANTHER" id="PTHR37422:SF13">
    <property type="entry name" value="LIPOPOLYSACCHARIDE BIOSYNTHESIS PROTEIN PA4999-RELATED"/>
    <property type="match status" value="1"/>
</dbReference>
<evidence type="ECO:0000256" key="1">
    <source>
        <dbReference type="ARBA" id="ARBA00004141"/>
    </source>
</evidence>
<dbReference type="Proteomes" id="UP000529795">
    <property type="component" value="Unassembled WGS sequence"/>
</dbReference>
<proteinExistence type="predicted"/>
<feature type="transmembrane region" description="Helical" evidence="5">
    <location>
        <begin position="100"/>
        <end position="118"/>
    </location>
</feature>
<dbReference type="AlphaFoldDB" id="A0A840FC15"/>
<feature type="transmembrane region" description="Helical" evidence="5">
    <location>
        <begin position="43"/>
        <end position="69"/>
    </location>
</feature>
<feature type="transmembrane region" description="Helical" evidence="5">
    <location>
        <begin position="189"/>
        <end position="206"/>
    </location>
</feature>
<feature type="transmembrane region" description="Helical" evidence="5">
    <location>
        <begin position="400"/>
        <end position="427"/>
    </location>
</feature>
<name>A0A840FC15_9SPHN</name>
<dbReference type="InterPro" id="IPR051533">
    <property type="entry name" value="WaaL-like"/>
</dbReference>
<evidence type="ECO:0000259" key="6">
    <source>
        <dbReference type="Pfam" id="PF04932"/>
    </source>
</evidence>
<comment type="subcellular location">
    <subcellularLocation>
        <location evidence="1">Membrane</location>
        <topology evidence="1">Multi-pass membrane protein</topology>
    </subcellularLocation>
</comment>
<feature type="transmembrane region" description="Helical" evidence="5">
    <location>
        <begin position="439"/>
        <end position="455"/>
    </location>
</feature>
<keyword evidence="8" id="KW-1185">Reference proteome</keyword>
<gene>
    <name evidence="7" type="ORF">GGQ80_002161</name>
</gene>
<dbReference type="PANTHER" id="PTHR37422">
    <property type="entry name" value="TEICHURONIC ACID BIOSYNTHESIS PROTEIN TUAE"/>
    <property type="match status" value="1"/>
</dbReference>
<feature type="transmembrane region" description="Helical" evidence="5">
    <location>
        <begin position="251"/>
        <end position="269"/>
    </location>
</feature>
<organism evidence="7 8">
    <name type="scientific">Sphingomonas jinjuensis</name>
    <dbReference type="NCBI Taxonomy" id="535907"/>
    <lineage>
        <taxon>Bacteria</taxon>
        <taxon>Pseudomonadati</taxon>
        <taxon>Pseudomonadota</taxon>
        <taxon>Alphaproteobacteria</taxon>
        <taxon>Sphingomonadales</taxon>
        <taxon>Sphingomonadaceae</taxon>
        <taxon>Sphingomonas</taxon>
    </lineage>
</organism>
<feature type="transmembrane region" description="Helical" evidence="5">
    <location>
        <begin position="130"/>
        <end position="153"/>
    </location>
</feature>
<protein>
    <recommendedName>
        <fullName evidence="6">O-antigen ligase-related domain-containing protein</fullName>
    </recommendedName>
</protein>
<keyword evidence="2 5" id="KW-0812">Transmembrane</keyword>
<reference evidence="7 8" key="1">
    <citation type="submission" date="2020-08" db="EMBL/GenBank/DDBJ databases">
        <title>Genomic Encyclopedia of Type Strains, Phase IV (KMG-IV): sequencing the most valuable type-strain genomes for metagenomic binning, comparative biology and taxonomic classification.</title>
        <authorList>
            <person name="Goeker M."/>
        </authorList>
    </citation>
    <scope>NUCLEOTIDE SEQUENCE [LARGE SCALE GENOMIC DNA]</scope>
    <source>
        <strain evidence="7 8">YC6723</strain>
    </source>
</reference>
<feature type="transmembrane region" description="Helical" evidence="5">
    <location>
        <begin position="315"/>
        <end position="337"/>
    </location>
</feature>
<dbReference type="Pfam" id="PF04932">
    <property type="entry name" value="Wzy_C"/>
    <property type="match status" value="1"/>
</dbReference>
<evidence type="ECO:0000313" key="7">
    <source>
        <dbReference type="EMBL" id="MBB4154251.1"/>
    </source>
</evidence>
<evidence type="ECO:0000256" key="3">
    <source>
        <dbReference type="ARBA" id="ARBA00022989"/>
    </source>
</evidence>
<dbReference type="InterPro" id="IPR007016">
    <property type="entry name" value="O-antigen_ligase-rel_domated"/>
</dbReference>